<keyword evidence="1" id="KW-0862">Zinc</keyword>
<dbReference type="GO" id="GO:0030127">
    <property type="term" value="C:COPII vesicle coat"/>
    <property type="evidence" value="ECO:0007669"/>
    <property type="project" value="InterPro"/>
</dbReference>
<comment type="similarity">
    <text evidence="1">Belongs to the SEC23/SEC24 family. SEC23 subfamily.</text>
</comment>
<evidence type="ECO:0000256" key="1">
    <source>
        <dbReference type="RuleBase" id="RU365030"/>
    </source>
</evidence>
<dbReference type="GO" id="GO:0070971">
    <property type="term" value="C:endoplasmic reticulum exit site"/>
    <property type="evidence" value="ECO:0007669"/>
    <property type="project" value="TreeGrafter"/>
</dbReference>
<keyword evidence="1" id="KW-0963">Cytoplasm</keyword>
<keyword evidence="1" id="KW-0256">Endoplasmic reticulum</keyword>
<dbReference type="GO" id="GO:0005096">
    <property type="term" value="F:GTPase activator activity"/>
    <property type="evidence" value="ECO:0007669"/>
    <property type="project" value="TreeGrafter"/>
</dbReference>
<keyword evidence="1" id="KW-0813">Transport</keyword>
<keyword evidence="1" id="KW-0931">ER-Golgi transport</keyword>
<dbReference type="PANTHER" id="PTHR11141">
    <property type="entry name" value="PROTEIN TRANSPORT PROTEIN SEC23"/>
    <property type="match status" value="1"/>
</dbReference>
<dbReference type="AlphaFoldDB" id="A0A7S3EK40"/>
<dbReference type="Gene3D" id="2.30.30.380">
    <property type="entry name" value="Zn-finger domain of Sec23/24"/>
    <property type="match status" value="1"/>
</dbReference>
<dbReference type="GO" id="GO:0005789">
    <property type="term" value="C:endoplasmic reticulum membrane"/>
    <property type="evidence" value="ECO:0007669"/>
    <property type="project" value="UniProtKB-SubCell"/>
</dbReference>
<proteinExistence type="inferred from homology"/>
<dbReference type="InterPro" id="IPR036174">
    <property type="entry name" value="Znf_Sec23_Sec24_sf"/>
</dbReference>
<keyword evidence="1" id="KW-0653">Protein transport</keyword>
<dbReference type="PANTHER" id="PTHR11141:SF6">
    <property type="entry name" value="PROTEIN TRANSPORT PROTEIN SEC23 A"/>
    <property type="match status" value="1"/>
</dbReference>
<comment type="function">
    <text evidence="1">Component of the coat protein complex II (COPII) which promotes the formation of transport vesicles from the endoplasmic reticulum (ER). The coat has two main functions, the physical deformation of the endoplasmic reticulum membrane into vesicles and the selection of cargo molecules.</text>
</comment>
<dbReference type="SUPFAM" id="SSF82919">
    <property type="entry name" value="Zn-finger domain of Sec23/24"/>
    <property type="match status" value="1"/>
</dbReference>
<evidence type="ECO:0000313" key="2">
    <source>
        <dbReference type="EMBL" id="CAE0057536.1"/>
    </source>
</evidence>
<dbReference type="GO" id="GO:0008270">
    <property type="term" value="F:zinc ion binding"/>
    <property type="evidence" value="ECO:0007669"/>
    <property type="project" value="InterPro"/>
</dbReference>
<dbReference type="GO" id="GO:0090110">
    <property type="term" value="P:COPII-coated vesicle cargo loading"/>
    <property type="evidence" value="ECO:0007669"/>
    <property type="project" value="TreeGrafter"/>
</dbReference>
<dbReference type="Gene3D" id="2.60.40.1670">
    <property type="entry name" value="beta-sandwich domain of Sec23/24"/>
    <property type="match status" value="1"/>
</dbReference>
<accession>A0A7S3EK40</accession>
<dbReference type="GO" id="GO:0006886">
    <property type="term" value="P:intracellular protein transport"/>
    <property type="evidence" value="ECO:0007669"/>
    <property type="project" value="InterPro"/>
</dbReference>
<protein>
    <recommendedName>
        <fullName evidence="1">Protein transport protein SEC23</fullName>
    </recommendedName>
</protein>
<keyword evidence="1" id="KW-0479">Metal-binding</keyword>
<sequence length="175" mass="19454">MELRRAGVELSSGVVLKDPGQQQQTGLPYGLIWTPFNAVDDINLTSQPPPKCATCQGLYSRLCQVDRVTMLWKCVLCGLLNDARHIPTIPRDNEGNTARMTSDVDVAEYILPSEGNSNVDSRLIFIIDEHIGIDEIEMAKIAEIATSAAIERGLYSAKDKPSRFRIFLVYKSLRS</sequence>
<reference evidence="2" key="1">
    <citation type="submission" date="2021-01" db="EMBL/GenBank/DDBJ databases">
        <authorList>
            <person name="Corre E."/>
            <person name="Pelletier E."/>
            <person name="Niang G."/>
            <person name="Scheremetjew M."/>
            <person name="Finn R."/>
            <person name="Kale V."/>
            <person name="Holt S."/>
            <person name="Cochrane G."/>
            <person name="Meng A."/>
            <person name="Brown T."/>
            <person name="Cohen L."/>
        </authorList>
    </citation>
    <scope>NUCLEOTIDE SEQUENCE</scope>
    <source>
        <strain evidence="2">CCMP 769</strain>
    </source>
</reference>
<keyword evidence="1" id="KW-0472">Membrane</keyword>
<dbReference type="InterPro" id="IPR037364">
    <property type="entry name" value="Sec23"/>
</dbReference>
<organism evidence="2">
    <name type="scientific">Rhodosorus marinus</name>
    <dbReference type="NCBI Taxonomy" id="101924"/>
    <lineage>
        <taxon>Eukaryota</taxon>
        <taxon>Rhodophyta</taxon>
        <taxon>Stylonematophyceae</taxon>
        <taxon>Stylonematales</taxon>
        <taxon>Stylonemataceae</taxon>
        <taxon>Rhodosorus</taxon>
    </lineage>
</organism>
<comment type="subcellular location">
    <subcellularLocation>
        <location evidence="1">Cytoplasmic vesicle</location>
        <location evidence="1">COPII-coated vesicle membrane</location>
        <topology evidence="1">Peripheral membrane protein</topology>
        <orientation evidence="1">Cytoplasmic side</orientation>
    </subcellularLocation>
    <subcellularLocation>
        <location evidence="1">Endoplasmic reticulum membrane</location>
        <topology evidence="1">Peripheral membrane protein</topology>
        <orientation evidence="1">Cytoplasmic side</orientation>
    </subcellularLocation>
</comment>
<gene>
    <name evidence="2" type="ORF">RMAR00112_LOCUS25590</name>
</gene>
<dbReference type="InterPro" id="IPR036465">
    <property type="entry name" value="vWFA_dom_sf"/>
</dbReference>
<keyword evidence="1" id="KW-0968">Cytoplasmic vesicle</keyword>
<dbReference type="Gene3D" id="3.40.50.410">
    <property type="entry name" value="von Willebrand factor, type A domain"/>
    <property type="match status" value="1"/>
</dbReference>
<dbReference type="EMBL" id="HBHW01033139">
    <property type="protein sequence ID" value="CAE0057536.1"/>
    <property type="molecule type" value="Transcribed_RNA"/>
</dbReference>
<name>A0A7S3EK40_9RHOD</name>